<dbReference type="KEGG" id="sng:SNE_A04790"/>
<evidence type="ECO:0000313" key="1">
    <source>
        <dbReference type="EMBL" id="CCB88356.1"/>
    </source>
</evidence>
<sequence length="43" mass="5198">MTSVDFSLMIVTFRKIIHSSLEKNHFLKNMGELWIEFEALERR</sequence>
<keyword evidence="2" id="KW-1185">Reference proteome</keyword>
<gene>
    <name evidence="1" type="ordered locus">SNE_A04790</name>
</gene>
<accession>F8L6L0</accession>
<dbReference type="AlphaFoldDB" id="F8L6L0"/>
<reference evidence="1 2" key="2">
    <citation type="journal article" date="2011" name="Mol. Biol. Evol.">
        <title>Unity in variety--the pan-genome of the Chlamydiae.</title>
        <authorList>
            <person name="Collingro A."/>
            <person name="Tischler P."/>
            <person name="Weinmaier T."/>
            <person name="Penz T."/>
            <person name="Heinz E."/>
            <person name="Brunham R.C."/>
            <person name="Read T.D."/>
            <person name="Bavoil P.M."/>
            <person name="Sachse K."/>
            <person name="Kahane S."/>
            <person name="Friedman M.G."/>
            <person name="Rattei T."/>
            <person name="Myers G.S."/>
            <person name="Horn M."/>
        </authorList>
    </citation>
    <scope>NUCLEOTIDE SEQUENCE [LARGE SCALE GENOMIC DNA]</scope>
    <source>
        <strain evidence="2">ATCC VR-1471 / Z</strain>
    </source>
</reference>
<protein>
    <submittedName>
        <fullName evidence="1">Uncharacterized protein</fullName>
    </submittedName>
</protein>
<reference key="1">
    <citation type="journal article" date="2011" name="Mol. Biol. Evol.">
        <title>Unity in variety -- the pan-genome of the Chlamydiae.</title>
        <authorList>
            <person name="Collingro A."/>
            <person name="Tischler P."/>
            <person name="Weinmaier T."/>
            <person name="Penz T."/>
            <person name="Heinz E."/>
            <person name="Brunham R.C."/>
            <person name="Read T.D."/>
            <person name="Bavoil P.M."/>
            <person name="Sachse K."/>
            <person name="Kahane S."/>
            <person name="Friedman M.G."/>
            <person name="Rattei T."/>
            <person name="Myers G.S.A."/>
            <person name="Horn M."/>
        </authorList>
    </citation>
    <scope>NUCLEOTIDE SEQUENCE</scope>
    <source>
        <strain>Z</strain>
    </source>
</reference>
<dbReference type="EMBL" id="FR872582">
    <property type="protein sequence ID" value="CCB88356.1"/>
    <property type="molecule type" value="Genomic_DNA"/>
</dbReference>
<dbReference type="Proteomes" id="UP000000496">
    <property type="component" value="Chromosome gsn.131"/>
</dbReference>
<organism evidence="1 2">
    <name type="scientific">Simkania negevensis (strain ATCC VR-1471 / DSM 27360 / Z)</name>
    <dbReference type="NCBI Taxonomy" id="331113"/>
    <lineage>
        <taxon>Bacteria</taxon>
        <taxon>Pseudomonadati</taxon>
        <taxon>Chlamydiota</taxon>
        <taxon>Chlamydiia</taxon>
        <taxon>Parachlamydiales</taxon>
        <taxon>Simkaniaceae</taxon>
        <taxon>Simkania</taxon>
    </lineage>
</organism>
<name>F8L6L0_SIMNZ</name>
<evidence type="ECO:0000313" key="2">
    <source>
        <dbReference type="Proteomes" id="UP000000496"/>
    </source>
</evidence>
<dbReference type="HOGENOM" id="CLU_3239641_0_0_0"/>
<proteinExistence type="predicted"/>